<dbReference type="Gene3D" id="1.10.10.60">
    <property type="entry name" value="Homeodomain-like"/>
    <property type="match status" value="1"/>
</dbReference>
<evidence type="ECO:0000259" key="5">
    <source>
        <dbReference type="PROSITE" id="PS50977"/>
    </source>
</evidence>
<keyword evidence="1" id="KW-0805">Transcription regulation</keyword>
<dbReference type="KEGG" id="tim:GMBLW1_28130"/>
<dbReference type="InterPro" id="IPR009057">
    <property type="entry name" value="Homeodomain-like_sf"/>
</dbReference>
<dbReference type="InterPro" id="IPR036271">
    <property type="entry name" value="Tet_transcr_reg_TetR-rel_C_sf"/>
</dbReference>
<evidence type="ECO:0000256" key="1">
    <source>
        <dbReference type="ARBA" id="ARBA00023015"/>
    </source>
</evidence>
<dbReference type="SUPFAM" id="SSF48498">
    <property type="entry name" value="Tetracyclin repressor-like, C-terminal domain"/>
    <property type="match status" value="1"/>
</dbReference>
<evidence type="ECO:0000313" key="7">
    <source>
        <dbReference type="Proteomes" id="UP000464378"/>
    </source>
</evidence>
<sequence>MARPREFDLDEATQKALLAFWQRGYESTSIADLMEAMGIEKGSLYKAYGDKRSLYLTALERYLATGMGYHQGILVEDRPFPTILREWLHSLNEHSRGDHGATGCMAVHAMIEVAPHDAEIRDRLVKHWQELVGLLKIRLAQGQSRGEVRTDCDAEALAEILLRTMGGLAAFSRLGQVPPAHIVETLVQLFCSAAR</sequence>
<dbReference type="PANTHER" id="PTHR47506">
    <property type="entry name" value="TRANSCRIPTIONAL REGULATORY PROTEIN"/>
    <property type="match status" value="1"/>
</dbReference>
<dbReference type="InterPro" id="IPR011075">
    <property type="entry name" value="TetR_C"/>
</dbReference>
<evidence type="ECO:0000313" key="6">
    <source>
        <dbReference type="EMBL" id="VIP01147.1"/>
    </source>
</evidence>
<dbReference type="InParanoid" id="A0A6C2YIA2"/>
<dbReference type="EMBL" id="LR593887">
    <property type="protein sequence ID" value="VTR97720.1"/>
    <property type="molecule type" value="Genomic_DNA"/>
</dbReference>
<accession>A0A6C2YIA2</accession>
<dbReference type="PROSITE" id="PS50977">
    <property type="entry name" value="HTH_TETR_2"/>
    <property type="match status" value="1"/>
</dbReference>
<dbReference type="SUPFAM" id="SSF46689">
    <property type="entry name" value="Homeodomain-like"/>
    <property type="match status" value="1"/>
</dbReference>
<evidence type="ECO:0000256" key="2">
    <source>
        <dbReference type="ARBA" id="ARBA00023125"/>
    </source>
</evidence>
<dbReference type="Gene3D" id="1.10.357.10">
    <property type="entry name" value="Tetracycline Repressor, domain 2"/>
    <property type="match status" value="1"/>
</dbReference>
<dbReference type="GO" id="GO:0003677">
    <property type="term" value="F:DNA binding"/>
    <property type="evidence" value="ECO:0007669"/>
    <property type="project" value="UniProtKB-UniRule"/>
</dbReference>
<proteinExistence type="predicted"/>
<keyword evidence="7" id="KW-1185">Reference proteome</keyword>
<reference evidence="6" key="1">
    <citation type="submission" date="2019-04" db="EMBL/GenBank/DDBJ databases">
        <authorList>
            <consortium name="Science for Life Laboratories"/>
        </authorList>
    </citation>
    <scope>NUCLEOTIDE SEQUENCE</scope>
    <source>
        <strain evidence="6">MBLW1</strain>
    </source>
</reference>
<name>A0A6C2YIA2_9BACT</name>
<dbReference type="AlphaFoldDB" id="A0A6C2YIA2"/>
<dbReference type="FunCoup" id="A0A6C2YIA2">
    <property type="interactions" value="28"/>
</dbReference>
<protein>
    <recommendedName>
        <fullName evidence="5">HTH tetR-type domain-containing protein</fullName>
    </recommendedName>
</protein>
<evidence type="ECO:0000256" key="4">
    <source>
        <dbReference type="PROSITE-ProRule" id="PRU00335"/>
    </source>
</evidence>
<dbReference type="Proteomes" id="UP000464378">
    <property type="component" value="Chromosome"/>
</dbReference>
<feature type="domain" description="HTH tetR-type" evidence="5">
    <location>
        <begin position="6"/>
        <end position="66"/>
    </location>
</feature>
<dbReference type="RefSeq" id="WP_162656385.1">
    <property type="nucleotide sequence ID" value="NZ_LR593887.1"/>
</dbReference>
<dbReference type="EMBL" id="LR586016">
    <property type="protein sequence ID" value="VIP01147.1"/>
    <property type="molecule type" value="Genomic_DNA"/>
</dbReference>
<evidence type="ECO:0000256" key="3">
    <source>
        <dbReference type="ARBA" id="ARBA00023163"/>
    </source>
</evidence>
<feature type="DNA-binding region" description="H-T-H motif" evidence="4">
    <location>
        <begin position="29"/>
        <end position="48"/>
    </location>
</feature>
<gene>
    <name evidence="6" type="ORF">GMBLW1_28130</name>
</gene>
<keyword evidence="2 4" id="KW-0238">DNA-binding</keyword>
<dbReference type="PANTHER" id="PTHR47506:SF10">
    <property type="entry name" value="TRANSCRIPTIONAL REGULATORY PROTEIN"/>
    <property type="match status" value="1"/>
</dbReference>
<dbReference type="Pfam" id="PF00440">
    <property type="entry name" value="TetR_N"/>
    <property type="match status" value="1"/>
</dbReference>
<keyword evidence="3" id="KW-0804">Transcription</keyword>
<dbReference type="Pfam" id="PF16925">
    <property type="entry name" value="TetR_C_13"/>
    <property type="match status" value="1"/>
</dbReference>
<dbReference type="InterPro" id="IPR001647">
    <property type="entry name" value="HTH_TetR"/>
</dbReference>
<organism evidence="6">
    <name type="scientific">Tuwongella immobilis</name>
    <dbReference type="NCBI Taxonomy" id="692036"/>
    <lineage>
        <taxon>Bacteria</taxon>
        <taxon>Pseudomonadati</taxon>
        <taxon>Planctomycetota</taxon>
        <taxon>Planctomycetia</taxon>
        <taxon>Gemmatales</taxon>
        <taxon>Gemmataceae</taxon>
        <taxon>Tuwongella</taxon>
    </lineage>
</organism>